<comment type="caution">
    <text evidence="1">The sequence shown here is derived from an EMBL/GenBank/DDBJ whole genome shotgun (WGS) entry which is preliminary data.</text>
</comment>
<accession>A0A9W7YCM1</accession>
<evidence type="ECO:0000313" key="1">
    <source>
        <dbReference type="EMBL" id="KAJ1729186.1"/>
    </source>
</evidence>
<gene>
    <name evidence="1" type="ORF">LPJ61_003648</name>
</gene>
<keyword evidence="2" id="KW-1185">Reference proteome</keyword>
<evidence type="ECO:0000313" key="2">
    <source>
        <dbReference type="Proteomes" id="UP001143981"/>
    </source>
</evidence>
<dbReference type="Proteomes" id="UP001143981">
    <property type="component" value="Unassembled WGS sequence"/>
</dbReference>
<name>A0A9W7YCM1_9FUNG</name>
<protein>
    <submittedName>
        <fullName evidence="1">Uncharacterized protein</fullName>
    </submittedName>
</protein>
<organism evidence="1 2">
    <name type="scientific">Coemansia biformis</name>
    <dbReference type="NCBI Taxonomy" id="1286918"/>
    <lineage>
        <taxon>Eukaryota</taxon>
        <taxon>Fungi</taxon>
        <taxon>Fungi incertae sedis</taxon>
        <taxon>Zoopagomycota</taxon>
        <taxon>Kickxellomycotina</taxon>
        <taxon>Kickxellomycetes</taxon>
        <taxon>Kickxellales</taxon>
        <taxon>Kickxellaceae</taxon>
        <taxon>Coemansia</taxon>
    </lineage>
</organism>
<proteinExistence type="predicted"/>
<reference evidence="1" key="1">
    <citation type="submission" date="2022-07" db="EMBL/GenBank/DDBJ databases">
        <title>Phylogenomic reconstructions and comparative analyses of Kickxellomycotina fungi.</title>
        <authorList>
            <person name="Reynolds N.K."/>
            <person name="Stajich J.E."/>
            <person name="Barry K."/>
            <person name="Grigoriev I.V."/>
            <person name="Crous P."/>
            <person name="Smith M.E."/>
        </authorList>
    </citation>
    <scope>NUCLEOTIDE SEQUENCE</scope>
    <source>
        <strain evidence="1">BCRC 34381</strain>
    </source>
</reference>
<dbReference type="OrthoDB" id="5569684at2759"/>
<dbReference type="AlphaFoldDB" id="A0A9W7YCM1"/>
<dbReference type="EMBL" id="JANBOI010000659">
    <property type="protein sequence ID" value="KAJ1729186.1"/>
    <property type="molecule type" value="Genomic_DNA"/>
</dbReference>
<sequence length="340" mass="37285">MYICRDVWGIASDALHLLRRLTQYPVVRGMLATPGLVESLGGIVPGIVDGSGAPQLIRNLTRTQTVLSFADLMDDAEDEPDLLPFPLFGIDESGEVGSDKSSQETDVIAAAIDLEDDNDGAGSENEDVVDKLLFESAQLRRPRQRQRALGDYYSVGILTPLWRTFVDELLELPAFIAFGPTPVNTPGEAEVLERLADRDNVLFDLLRPLLAARGSLAGTNTLWNEVTIEMAVRILELAIYYDVRPVIVCLAWYVCSNVGKDGVTLSNDDLDRLAVMYSEGWGQYLPTTDAKRAVNRMLAAILLLHLDTVDVVGAVGPDIEPFSAVATRLFQNPIDPRACR</sequence>